<keyword evidence="7" id="KW-1003">Cell membrane</keyword>
<evidence type="ECO:0000256" key="6">
    <source>
        <dbReference type="ARBA" id="ARBA00022449"/>
    </source>
</evidence>
<comment type="function">
    <text evidence="1">Multidrug efflux pump.</text>
</comment>
<comment type="caution">
    <text evidence="14">The sequence shown here is derived from an EMBL/GenBank/DDBJ whole genome shotgun (WGS) entry which is preliminary data.</text>
</comment>
<dbReference type="Pfam" id="PF01554">
    <property type="entry name" value="MatE"/>
    <property type="match status" value="2"/>
</dbReference>
<evidence type="ECO:0000256" key="2">
    <source>
        <dbReference type="ARBA" id="ARBA00004651"/>
    </source>
</evidence>
<sequence>MEENIQSKENKMGVMPVNRLLITMSLPMVISMLVQALYNIVDSVFVAQINEAALTAVSMAFPIQNLMIAVAAGTGTGVNALLSKSLGEKNKRMVDDTANMGVFLAICSYAVFAIIGIFLSRIYFAAQISDAQIIEYGDEYMSVICLFSFGLFGQIITERLLQATGRTIFTMFTQGIGAIINIILDPILIFGLLGLPAMGVTGAAAATVIGQIIAAILGFVCNAVYNHDITLSIKGIFTIDTTVISKVYRVGIPSIIMQSITSVMTFSLNKILAEFSSTAVAVFGVYYKLNSFIFMPVFGMNNGLVPILSYNYGARKPDRIKKTIKLGMKYAVAIMIFGLLLFELFPSGLLGIFDASQEMLSIGCVALRIIASSFVFAGVAIICSTVFQAIGNPLHSLIMSVCRQLLVIVPVAWLLSLSGRLELVWLAFPIAEFVSVAMSIFFMKKTIRHLDGMA</sequence>
<dbReference type="EMBL" id="ABVQ01000037">
    <property type="protein sequence ID" value="EEC56523.1"/>
    <property type="molecule type" value="Genomic_DNA"/>
</dbReference>
<evidence type="ECO:0000256" key="8">
    <source>
        <dbReference type="ARBA" id="ARBA00022692"/>
    </source>
</evidence>
<dbReference type="InterPro" id="IPR048279">
    <property type="entry name" value="MdtK-like"/>
</dbReference>
<dbReference type="GO" id="GO:0042910">
    <property type="term" value="F:xenobiotic transmembrane transporter activity"/>
    <property type="evidence" value="ECO:0007669"/>
    <property type="project" value="InterPro"/>
</dbReference>
<feature type="transmembrane region" description="Helical" evidence="13">
    <location>
        <begin position="397"/>
        <end position="417"/>
    </location>
</feature>
<comment type="similarity">
    <text evidence="3">Belongs to the multi antimicrobial extrusion (MATE) (TC 2.A.66.1) family.</text>
</comment>
<dbReference type="GO" id="GO:0006811">
    <property type="term" value="P:monoatomic ion transport"/>
    <property type="evidence" value="ECO:0007669"/>
    <property type="project" value="UniProtKB-KW"/>
</dbReference>
<feature type="transmembrane region" description="Helical" evidence="13">
    <location>
        <begin position="365"/>
        <end position="390"/>
    </location>
</feature>
<evidence type="ECO:0000256" key="3">
    <source>
        <dbReference type="ARBA" id="ARBA00010199"/>
    </source>
</evidence>
<dbReference type="GO" id="GO:0015297">
    <property type="term" value="F:antiporter activity"/>
    <property type="evidence" value="ECO:0007669"/>
    <property type="project" value="UniProtKB-KW"/>
</dbReference>
<evidence type="ECO:0000256" key="5">
    <source>
        <dbReference type="ARBA" id="ARBA00022448"/>
    </source>
</evidence>
<keyword evidence="5" id="KW-0813">Transport</keyword>
<dbReference type="NCBIfam" id="TIGR00797">
    <property type="entry name" value="matE"/>
    <property type="match status" value="1"/>
</dbReference>
<evidence type="ECO:0000256" key="13">
    <source>
        <dbReference type="SAM" id="Phobius"/>
    </source>
</evidence>
<name>B7AWD2_9FIRM</name>
<keyword evidence="8 13" id="KW-0812">Transmembrane</keyword>
<evidence type="ECO:0000256" key="7">
    <source>
        <dbReference type="ARBA" id="ARBA00022475"/>
    </source>
</evidence>
<dbReference type="GO" id="GO:0005886">
    <property type="term" value="C:plasma membrane"/>
    <property type="evidence" value="ECO:0007669"/>
    <property type="project" value="UniProtKB-SubCell"/>
</dbReference>
<dbReference type="eggNOG" id="COG0534">
    <property type="taxonomic scope" value="Bacteria"/>
</dbReference>
<dbReference type="PANTHER" id="PTHR43298">
    <property type="entry name" value="MULTIDRUG RESISTANCE PROTEIN NORM-RELATED"/>
    <property type="match status" value="1"/>
</dbReference>
<dbReference type="STRING" id="483218.BACPEC_03032"/>
<feature type="transmembrane region" description="Helical" evidence="13">
    <location>
        <begin position="20"/>
        <end position="41"/>
    </location>
</feature>
<keyword evidence="9 13" id="KW-1133">Transmembrane helix</keyword>
<feature type="transmembrane region" description="Helical" evidence="13">
    <location>
        <begin position="330"/>
        <end position="353"/>
    </location>
</feature>
<evidence type="ECO:0000256" key="4">
    <source>
        <dbReference type="ARBA" id="ARBA00020268"/>
    </source>
</evidence>
<dbReference type="InterPro" id="IPR050222">
    <property type="entry name" value="MATE_MdtK"/>
</dbReference>
<keyword evidence="6" id="KW-0050">Antiport</keyword>
<feature type="transmembrane region" description="Helical" evidence="13">
    <location>
        <begin position="102"/>
        <end position="124"/>
    </location>
</feature>
<dbReference type="PIRSF" id="PIRSF006603">
    <property type="entry name" value="DinF"/>
    <property type="match status" value="1"/>
</dbReference>
<evidence type="ECO:0000256" key="10">
    <source>
        <dbReference type="ARBA" id="ARBA00023065"/>
    </source>
</evidence>
<organism evidence="14 15">
    <name type="scientific">[Bacteroides] pectinophilus ATCC 43243</name>
    <dbReference type="NCBI Taxonomy" id="483218"/>
    <lineage>
        <taxon>Bacteria</taxon>
        <taxon>Bacillati</taxon>
        <taxon>Bacillota</taxon>
        <taxon>Clostridia</taxon>
        <taxon>Eubacteriales</taxon>
    </lineage>
</organism>
<feature type="transmembrane region" description="Helical" evidence="13">
    <location>
        <begin position="293"/>
        <end position="310"/>
    </location>
</feature>
<feature type="transmembrane region" description="Helical" evidence="13">
    <location>
        <begin position="178"/>
        <end position="197"/>
    </location>
</feature>
<evidence type="ECO:0000256" key="9">
    <source>
        <dbReference type="ARBA" id="ARBA00022989"/>
    </source>
</evidence>
<evidence type="ECO:0000256" key="12">
    <source>
        <dbReference type="ARBA" id="ARBA00031636"/>
    </source>
</evidence>
<dbReference type="HOGENOM" id="CLU_012893_0_1_9"/>
<keyword evidence="11 13" id="KW-0472">Membrane</keyword>
<gene>
    <name evidence="14" type="ORF">BACPEC_03032</name>
</gene>
<proteinExistence type="inferred from homology"/>
<feature type="transmembrane region" description="Helical" evidence="13">
    <location>
        <begin position="61"/>
        <end position="82"/>
    </location>
</feature>
<keyword evidence="15" id="KW-1185">Reference proteome</keyword>
<feature type="transmembrane region" description="Helical" evidence="13">
    <location>
        <begin position="203"/>
        <end position="225"/>
    </location>
</feature>
<evidence type="ECO:0000313" key="15">
    <source>
        <dbReference type="Proteomes" id="UP000003136"/>
    </source>
</evidence>
<reference evidence="14 15" key="2">
    <citation type="submission" date="2008-11" db="EMBL/GenBank/DDBJ databases">
        <authorList>
            <person name="Fulton L."/>
            <person name="Clifton S."/>
            <person name="Fulton B."/>
            <person name="Xu J."/>
            <person name="Minx P."/>
            <person name="Pepin K.H."/>
            <person name="Johnson M."/>
            <person name="Bhonagiri V."/>
            <person name="Nash W.E."/>
            <person name="Mardis E.R."/>
            <person name="Wilson R.K."/>
        </authorList>
    </citation>
    <scope>NUCLEOTIDE SEQUENCE [LARGE SCALE GENOMIC DNA]</scope>
    <source>
        <strain evidence="14 15">ATCC 43243</strain>
    </source>
</reference>
<evidence type="ECO:0000256" key="11">
    <source>
        <dbReference type="ARBA" id="ARBA00023136"/>
    </source>
</evidence>
<evidence type="ECO:0000256" key="1">
    <source>
        <dbReference type="ARBA" id="ARBA00003408"/>
    </source>
</evidence>
<dbReference type="Proteomes" id="UP000003136">
    <property type="component" value="Unassembled WGS sequence"/>
</dbReference>
<dbReference type="AlphaFoldDB" id="B7AWD2"/>
<reference evidence="14 15" key="1">
    <citation type="submission" date="2008-11" db="EMBL/GenBank/DDBJ databases">
        <title>Draft genome sequence of Bacteroides pectinophilus (ATCC 43243).</title>
        <authorList>
            <person name="Sudarsanam P."/>
            <person name="Ley R."/>
            <person name="Guruge J."/>
            <person name="Turnbaugh P.J."/>
            <person name="Mahowald M."/>
            <person name="Liep D."/>
            <person name="Gordon J."/>
        </authorList>
    </citation>
    <scope>NUCLEOTIDE SEQUENCE [LARGE SCALE GENOMIC DNA]</scope>
    <source>
        <strain evidence="14 15">ATCC 43243</strain>
    </source>
</reference>
<evidence type="ECO:0000313" key="14">
    <source>
        <dbReference type="EMBL" id="EEC56523.1"/>
    </source>
</evidence>
<comment type="subcellular location">
    <subcellularLocation>
        <location evidence="2">Cell membrane</location>
        <topology evidence="2">Multi-pass membrane protein</topology>
    </subcellularLocation>
</comment>
<dbReference type="PANTHER" id="PTHR43298:SF2">
    <property type="entry name" value="FMN_FAD EXPORTER YEEO-RELATED"/>
    <property type="match status" value="1"/>
</dbReference>
<keyword evidence="10" id="KW-0406">Ion transport</keyword>
<protein>
    <recommendedName>
        <fullName evidence="4">Probable multidrug resistance protein NorM</fullName>
    </recommendedName>
    <alternativeName>
        <fullName evidence="12">Multidrug-efflux transporter</fullName>
    </alternativeName>
</protein>
<feature type="transmembrane region" description="Helical" evidence="13">
    <location>
        <begin position="140"/>
        <end position="157"/>
    </location>
</feature>
<accession>B7AWD2</accession>
<feature type="transmembrane region" description="Helical" evidence="13">
    <location>
        <begin position="423"/>
        <end position="443"/>
    </location>
</feature>
<dbReference type="InterPro" id="IPR002528">
    <property type="entry name" value="MATE_fam"/>
</dbReference>
<dbReference type="CDD" id="cd13144">
    <property type="entry name" value="MATE_like_4"/>
    <property type="match status" value="1"/>
</dbReference>